<keyword evidence="1" id="KW-0812">Transmembrane</keyword>
<gene>
    <name evidence="2" type="ORF">GETHED_06320</name>
</gene>
<keyword evidence="3" id="KW-1185">Reference proteome</keyword>
<comment type="caution">
    <text evidence="2">The sequence shown here is derived from an EMBL/GenBank/DDBJ whole genome shotgun (WGS) entry which is preliminary data.</text>
</comment>
<dbReference type="Gene3D" id="2.40.10.220">
    <property type="entry name" value="predicted glycosyltransferase like domains"/>
    <property type="match status" value="1"/>
</dbReference>
<protein>
    <recommendedName>
        <fullName evidence="4">PilZ domain-containing protein</fullName>
    </recommendedName>
</protein>
<evidence type="ECO:0000313" key="3">
    <source>
        <dbReference type="Proteomes" id="UP001165044"/>
    </source>
</evidence>
<dbReference type="Proteomes" id="UP001165044">
    <property type="component" value="Unassembled WGS sequence"/>
</dbReference>
<evidence type="ECO:0000256" key="1">
    <source>
        <dbReference type="SAM" id="Phobius"/>
    </source>
</evidence>
<feature type="transmembrane region" description="Helical" evidence="1">
    <location>
        <begin position="184"/>
        <end position="203"/>
    </location>
</feature>
<dbReference type="RefSeq" id="WP_285606345.1">
    <property type="nucleotide sequence ID" value="NZ_BSDC01000001.1"/>
</dbReference>
<evidence type="ECO:0000313" key="2">
    <source>
        <dbReference type="EMBL" id="GLH66268.1"/>
    </source>
</evidence>
<dbReference type="SUPFAM" id="SSF141371">
    <property type="entry name" value="PilZ domain-like"/>
    <property type="match status" value="1"/>
</dbReference>
<evidence type="ECO:0008006" key="4">
    <source>
        <dbReference type="Google" id="ProtNLM"/>
    </source>
</evidence>
<proteinExistence type="predicted"/>
<keyword evidence="1" id="KW-1133">Transmembrane helix</keyword>
<keyword evidence="1" id="KW-0472">Membrane</keyword>
<dbReference type="EMBL" id="BSDC01000001">
    <property type="protein sequence ID" value="GLH66268.1"/>
    <property type="molecule type" value="Genomic_DNA"/>
</dbReference>
<name>A0ABQ5PVD9_9BACT</name>
<reference evidence="2" key="1">
    <citation type="journal article" date="2023" name="Antonie Van Leeuwenhoek">
        <title>Mesoterricola silvestris gen. nov., sp. nov., Mesoterricola sediminis sp. nov., Geothrix oryzae sp. nov., Geothrix edaphica sp. nov., Geothrix rubra sp. nov., and Geothrix limicola sp. nov., six novel members of Acidobacteriota isolated from soils.</title>
        <authorList>
            <person name="Itoh H."/>
            <person name="Sugisawa Y."/>
            <person name="Mise K."/>
            <person name="Xu Z."/>
            <person name="Kuniyasu M."/>
            <person name="Ushijima N."/>
            <person name="Kawano K."/>
            <person name="Kobayashi E."/>
            <person name="Shiratori Y."/>
            <person name="Masuda Y."/>
            <person name="Senoo K."/>
        </authorList>
    </citation>
    <scope>NUCLEOTIDE SEQUENCE</scope>
    <source>
        <strain evidence="2">Red802</strain>
    </source>
</reference>
<organism evidence="2 3">
    <name type="scientific">Geothrix edaphica</name>
    <dbReference type="NCBI Taxonomy" id="2927976"/>
    <lineage>
        <taxon>Bacteria</taxon>
        <taxon>Pseudomonadati</taxon>
        <taxon>Acidobacteriota</taxon>
        <taxon>Holophagae</taxon>
        <taxon>Holophagales</taxon>
        <taxon>Holophagaceae</taxon>
        <taxon>Geothrix</taxon>
    </lineage>
</organism>
<sequence>MSVSKNERAVERIPYSQKVKVVSMGRMVAYAMAVNVGLKGVLLIASPTLPVGSSCRVTLPVPDGEGVRRLEAEGTVVRSGAGAMAIQFADAFEPSTFGPLFQKATGAPHFALLTAYQNYFRVSRNQDLADCERLLGVSKRTFRTTFYITFASCISLAILPVWLFRDAIPPYPNWVKIVLSFTYGAIWLAIIQPTLDLTVFRVLRQRHSSRSGA</sequence>
<feature type="transmembrane region" description="Helical" evidence="1">
    <location>
        <begin position="145"/>
        <end position="164"/>
    </location>
</feature>
<accession>A0ABQ5PVD9</accession>